<evidence type="ECO:0000256" key="5">
    <source>
        <dbReference type="ARBA" id="ARBA00022792"/>
    </source>
</evidence>
<dbReference type="STRING" id="13370.A0A448YP05"/>
<dbReference type="PROSITE" id="PS00821">
    <property type="entry name" value="CYTO_HEME_LYASE_1"/>
    <property type="match status" value="1"/>
</dbReference>
<keyword evidence="6 10" id="KW-0408">Iron</keyword>
<dbReference type="EMBL" id="CAACVR010000023">
    <property type="protein sequence ID" value="VEU22664.1"/>
    <property type="molecule type" value="Genomic_DNA"/>
</dbReference>
<accession>A0A448YP05</accession>
<dbReference type="PROSITE" id="PS00822">
    <property type="entry name" value="CYTO_HEME_LYASE_2"/>
    <property type="match status" value="1"/>
</dbReference>
<proteinExistence type="inferred from homology"/>
<keyword evidence="13" id="KW-1185">Reference proteome</keyword>
<evidence type="ECO:0000256" key="8">
    <source>
        <dbReference type="ARBA" id="ARBA00023136"/>
    </source>
</evidence>
<sequence length="269" mass="30251">MGFFWADEPKKSSCCGPTCNCSHCRAKRDVPKFDPSSLGSCPVMKKQTSDGGCPRDNINPLNNMPMDLSSSRAPGQTIDLPTEKTKSSIPKGPDTTEGVWVYPSPQQMLNAMIRKGKGDVPEDAVESMVDIHNFLNEGAWSEILKWEKFHTQATDIEPRLQKFTGRPDQMSPKAKVFTTLGKYFPSRFSSAAPFDRHDWTVLRSDGRGGWSEVRYVIDYYAGPEDEDGLPTFYLDVRPALDNLGNARDRLRYWTQTEAKPVWDKAMGKT</sequence>
<feature type="region of interest" description="Disordered" evidence="11">
    <location>
        <begin position="73"/>
        <end position="100"/>
    </location>
</feature>
<keyword evidence="8 10" id="KW-0472">Membrane</keyword>
<evidence type="ECO:0000256" key="7">
    <source>
        <dbReference type="ARBA" id="ARBA00023128"/>
    </source>
</evidence>
<reference evidence="12 13" key="1">
    <citation type="submission" date="2018-12" db="EMBL/GenBank/DDBJ databases">
        <authorList>
            <person name="Tiukova I."/>
            <person name="Dainat J."/>
        </authorList>
    </citation>
    <scope>NUCLEOTIDE SEQUENCE [LARGE SCALE GENOMIC DNA]</scope>
</reference>
<keyword evidence="5 10" id="KW-0999">Mitochondrion inner membrane</keyword>
<dbReference type="InterPro" id="IPR000511">
    <property type="entry name" value="Holocyt_c/c1_synthase"/>
</dbReference>
<evidence type="ECO:0000256" key="4">
    <source>
        <dbReference type="ARBA" id="ARBA00022723"/>
    </source>
</evidence>
<keyword evidence="7 10" id="KW-0496">Mitochondrion</keyword>
<dbReference type="GO" id="GO:0046872">
    <property type="term" value="F:metal ion binding"/>
    <property type="evidence" value="ECO:0007669"/>
    <property type="project" value="UniProtKB-KW"/>
</dbReference>
<evidence type="ECO:0000256" key="9">
    <source>
        <dbReference type="ARBA" id="ARBA00023239"/>
    </source>
</evidence>
<organism evidence="12 13">
    <name type="scientific">Brettanomyces naardenensis</name>
    <name type="common">Yeast</name>
    <dbReference type="NCBI Taxonomy" id="13370"/>
    <lineage>
        <taxon>Eukaryota</taxon>
        <taxon>Fungi</taxon>
        <taxon>Dikarya</taxon>
        <taxon>Ascomycota</taxon>
        <taxon>Saccharomycotina</taxon>
        <taxon>Pichiomycetes</taxon>
        <taxon>Pichiales</taxon>
        <taxon>Pichiaceae</taxon>
        <taxon>Brettanomyces</taxon>
    </lineage>
</organism>
<comment type="subcellular location">
    <subcellularLocation>
        <location evidence="1 10">Mitochondrion inner membrane</location>
    </subcellularLocation>
</comment>
<evidence type="ECO:0000256" key="2">
    <source>
        <dbReference type="ARBA" id="ARBA00007255"/>
    </source>
</evidence>
<dbReference type="GO" id="GO:0004408">
    <property type="term" value="F:holocytochrome-c synthase activity"/>
    <property type="evidence" value="ECO:0007669"/>
    <property type="project" value="UniProtKB-EC"/>
</dbReference>
<dbReference type="EC" id="4.4.1.17" evidence="10"/>
<comment type="function">
    <text evidence="10">Lyase that catalyzes the covalent linking of the heme group to the cytochrome C apoprotein to produce the mature functional cytochrome.</text>
</comment>
<keyword evidence="3 10" id="KW-0349">Heme</keyword>
<dbReference type="OrthoDB" id="1158011at2759"/>
<keyword evidence="9 10" id="KW-0456">Lyase</keyword>
<evidence type="ECO:0000256" key="10">
    <source>
        <dbReference type="RuleBase" id="RU363130"/>
    </source>
</evidence>
<dbReference type="GO" id="GO:0005743">
    <property type="term" value="C:mitochondrial inner membrane"/>
    <property type="evidence" value="ECO:0007669"/>
    <property type="project" value="UniProtKB-SubCell"/>
</dbReference>
<dbReference type="FunCoup" id="A0A448YP05">
    <property type="interactions" value="368"/>
</dbReference>
<evidence type="ECO:0000313" key="13">
    <source>
        <dbReference type="Proteomes" id="UP000290900"/>
    </source>
</evidence>
<dbReference type="Proteomes" id="UP000290900">
    <property type="component" value="Unassembled WGS sequence"/>
</dbReference>
<evidence type="ECO:0000256" key="6">
    <source>
        <dbReference type="ARBA" id="ARBA00023004"/>
    </source>
</evidence>
<evidence type="ECO:0000313" key="12">
    <source>
        <dbReference type="EMBL" id="VEU22664.1"/>
    </source>
</evidence>
<dbReference type="InParanoid" id="A0A448YP05"/>
<evidence type="ECO:0000256" key="1">
    <source>
        <dbReference type="ARBA" id="ARBA00004273"/>
    </source>
</evidence>
<evidence type="ECO:0000256" key="3">
    <source>
        <dbReference type="ARBA" id="ARBA00022617"/>
    </source>
</evidence>
<evidence type="ECO:0000256" key="11">
    <source>
        <dbReference type="SAM" id="MobiDB-lite"/>
    </source>
</evidence>
<comment type="catalytic activity">
    <reaction evidence="10">
        <text>holo-[cytochrome c] = apo-[cytochrome c] + heme b</text>
        <dbReference type="Rhea" id="RHEA:22648"/>
        <dbReference type="Rhea" id="RHEA-COMP:10725"/>
        <dbReference type="Rhea" id="RHEA-COMP:10726"/>
        <dbReference type="ChEBI" id="CHEBI:29950"/>
        <dbReference type="ChEBI" id="CHEBI:60344"/>
        <dbReference type="ChEBI" id="CHEBI:83739"/>
        <dbReference type="EC" id="4.4.1.17"/>
    </reaction>
</comment>
<gene>
    <name evidence="12" type="ORF">BRENAR_LOCUS3395</name>
</gene>
<keyword evidence="4 10" id="KW-0479">Metal-binding</keyword>
<dbReference type="AlphaFoldDB" id="A0A448YP05"/>
<dbReference type="PANTHER" id="PTHR12743:SF3">
    <property type="entry name" value="HOLOCYTOCHROME-C SYNTHASE"/>
    <property type="match status" value="1"/>
</dbReference>
<comment type="similarity">
    <text evidence="2 10">Belongs to the cytochrome c-type heme lyase family.</text>
</comment>
<protein>
    <recommendedName>
        <fullName evidence="10">Holocytochrome c-type synthase</fullName>
        <ecNumber evidence="10">4.4.1.17</ecNumber>
    </recommendedName>
</protein>
<name>A0A448YP05_BRENA</name>
<dbReference type="PANTHER" id="PTHR12743">
    <property type="entry name" value="CYTOCHROME C1 HEME LYASE"/>
    <property type="match status" value="1"/>
</dbReference>
<dbReference type="Pfam" id="PF01265">
    <property type="entry name" value="Cyto_heme_lyase"/>
    <property type="match status" value="1"/>
</dbReference>